<dbReference type="EMBL" id="JAESDN010000003">
    <property type="protein sequence ID" value="KAG7053426.1"/>
    <property type="molecule type" value="Genomic_DNA"/>
</dbReference>
<proteinExistence type="predicted"/>
<accession>A0A9P7UF19</accession>
<reference evidence="1" key="1">
    <citation type="submission" date="2021-05" db="EMBL/GenBank/DDBJ databases">
        <title>Comparative genomics of three Colletotrichum scovillei strains and genetic complementation revealed genes involved fungal growth and virulence on chili pepper.</title>
        <authorList>
            <person name="Hsieh D.-K."/>
            <person name="Chuang S.-C."/>
            <person name="Chen C.-Y."/>
            <person name="Chao Y.-T."/>
            <person name="Lu M.-Y.J."/>
            <person name="Lee M.-H."/>
            <person name="Shih M.-C."/>
        </authorList>
    </citation>
    <scope>NUCLEOTIDE SEQUENCE</scope>
    <source>
        <strain evidence="1">Coll-153</strain>
    </source>
</reference>
<organism evidence="1 2">
    <name type="scientific">Colletotrichum scovillei</name>
    <dbReference type="NCBI Taxonomy" id="1209932"/>
    <lineage>
        <taxon>Eukaryota</taxon>
        <taxon>Fungi</taxon>
        <taxon>Dikarya</taxon>
        <taxon>Ascomycota</taxon>
        <taxon>Pezizomycotina</taxon>
        <taxon>Sordariomycetes</taxon>
        <taxon>Hypocreomycetidae</taxon>
        <taxon>Glomerellales</taxon>
        <taxon>Glomerellaceae</taxon>
        <taxon>Colletotrichum</taxon>
        <taxon>Colletotrichum acutatum species complex</taxon>
    </lineage>
</organism>
<sequence>MLVLDSAGRLFQAFDATRKTPRQTVQSAP</sequence>
<protein>
    <submittedName>
        <fullName evidence="1">Uncharacterized protein</fullName>
    </submittedName>
</protein>
<dbReference type="Proteomes" id="UP000699042">
    <property type="component" value="Unassembled WGS sequence"/>
</dbReference>
<dbReference type="AlphaFoldDB" id="A0A9P7UF19"/>
<name>A0A9P7UF19_9PEZI</name>
<keyword evidence="2" id="KW-1185">Reference proteome</keyword>
<evidence type="ECO:0000313" key="2">
    <source>
        <dbReference type="Proteomes" id="UP000699042"/>
    </source>
</evidence>
<evidence type="ECO:0000313" key="1">
    <source>
        <dbReference type="EMBL" id="KAG7053426.1"/>
    </source>
</evidence>
<gene>
    <name evidence="1" type="ORF">JMJ77_000514</name>
</gene>
<comment type="caution">
    <text evidence="1">The sequence shown here is derived from an EMBL/GenBank/DDBJ whole genome shotgun (WGS) entry which is preliminary data.</text>
</comment>